<dbReference type="PROSITE" id="PS50082">
    <property type="entry name" value="WD_REPEATS_2"/>
    <property type="match status" value="1"/>
</dbReference>
<keyword evidence="2" id="KW-0175">Coiled coil</keyword>
<dbReference type="SUPFAM" id="SSF50978">
    <property type="entry name" value="WD40 repeat-like"/>
    <property type="match status" value="1"/>
</dbReference>
<dbReference type="GO" id="GO:0034198">
    <property type="term" value="P:cellular response to amino acid starvation"/>
    <property type="evidence" value="ECO:0007669"/>
    <property type="project" value="TreeGrafter"/>
</dbReference>
<dbReference type="SMART" id="SM00320">
    <property type="entry name" value="WD40"/>
    <property type="match status" value="2"/>
</dbReference>
<dbReference type="AlphaFoldDB" id="E4WQ84"/>
<dbReference type="GO" id="GO:0035591">
    <property type="term" value="F:signaling adaptor activity"/>
    <property type="evidence" value="ECO:0007669"/>
    <property type="project" value="TreeGrafter"/>
</dbReference>
<feature type="region of interest" description="Disordered" evidence="3">
    <location>
        <begin position="566"/>
        <end position="585"/>
    </location>
</feature>
<evidence type="ECO:0000256" key="2">
    <source>
        <dbReference type="SAM" id="Coils"/>
    </source>
</evidence>
<feature type="repeat" description="WD" evidence="1">
    <location>
        <begin position="135"/>
        <end position="176"/>
    </location>
</feature>
<dbReference type="EMBL" id="FN653015">
    <property type="protein sequence ID" value="CBY20068.1"/>
    <property type="molecule type" value="Genomic_DNA"/>
</dbReference>
<evidence type="ECO:0000313" key="5">
    <source>
        <dbReference type="Proteomes" id="UP000001307"/>
    </source>
</evidence>
<dbReference type="GO" id="GO:0035859">
    <property type="term" value="C:Seh1-associated complex"/>
    <property type="evidence" value="ECO:0007669"/>
    <property type="project" value="TreeGrafter"/>
</dbReference>
<dbReference type="PANTHER" id="PTHR46170:SF1">
    <property type="entry name" value="GATOR COMPLEX PROTEIN WDR59"/>
    <property type="match status" value="1"/>
</dbReference>
<evidence type="ECO:0000256" key="1">
    <source>
        <dbReference type="PROSITE-ProRule" id="PRU00221"/>
    </source>
</evidence>
<dbReference type="PANTHER" id="PTHR46170">
    <property type="entry name" value="GATOR COMPLEX PROTEIN WDR59"/>
    <property type="match status" value="1"/>
</dbReference>
<feature type="region of interest" description="Disordered" evidence="3">
    <location>
        <begin position="914"/>
        <end position="933"/>
    </location>
</feature>
<dbReference type="InterPro" id="IPR036322">
    <property type="entry name" value="WD40_repeat_dom_sf"/>
</dbReference>
<dbReference type="PROSITE" id="PS50294">
    <property type="entry name" value="WD_REPEATS_REGION"/>
    <property type="match status" value="1"/>
</dbReference>
<keyword evidence="5" id="KW-1185">Reference proteome</keyword>
<protein>
    <submittedName>
        <fullName evidence="4">Uncharacterized protein</fullName>
    </submittedName>
</protein>
<dbReference type="OrthoDB" id="340259at2759"/>
<name>E4WQ84_OIKDI</name>
<gene>
    <name evidence="4" type="ORF">GSOID_T00000051001</name>
</gene>
<reference evidence="4" key="1">
    <citation type="journal article" date="2010" name="Science">
        <title>Plasticity of animal genome architecture unmasked by rapid evolution of a pelagic tunicate.</title>
        <authorList>
            <person name="Denoeud F."/>
            <person name="Henriet S."/>
            <person name="Mungpakdee S."/>
            <person name="Aury J.M."/>
            <person name="Da Silva C."/>
            <person name="Brinkmann H."/>
            <person name="Mikhaleva J."/>
            <person name="Olsen L.C."/>
            <person name="Jubin C."/>
            <person name="Canestro C."/>
            <person name="Bouquet J.M."/>
            <person name="Danks G."/>
            <person name="Poulain J."/>
            <person name="Campsteijn C."/>
            <person name="Adamski M."/>
            <person name="Cross I."/>
            <person name="Yadetie F."/>
            <person name="Muffato M."/>
            <person name="Louis A."/>
            <person name="Butcher S."/>
            <person name="Tsagkogeorga G."/>
            <person name="Konrad A."/>
            <person name="Singh S."/>
            <person name="Jensen M.F."/>
            <person name="Cong E.H."/>
            <person name="Eikeseth-Otteraa H."/>
            <person name="Noel B."/>
            <person name="Anthouard V."/>
            <person name="Porcel B.M."/>
            <person name="Kachouri-Lafond R."/>
            <person name="Nishino A."/>
            <person name="Ugolini M."/>
            <person name="Chourrout P."/>
            <person name="Nishida H."/>
            <person name="Aasland R."/>
            <person name="Huzurbazar S."/>
            <person name="Westhof E."/>
            <person name="Delsuc F."/>
            <person name="Lehrach H."/>
            <person name="Reinhardt R."/>
            <person name="Weissenbach J."/>
            <person name="Roy S.W."/>
            <person name="Artiguenave F."/>
            <person name="Postlethwait J.H."/>
            <person name="Manak J.R."/>
            <person name="Thompson E.M."/>
            <person name="Jaillon O."/>
            <person name="Du Pasquier L."/>
            <person name="Boudinot P."/>
            <person name="Liberles D.A."/>
            <person name="Volff J.N."/>
            <person name="Philippe H."/>
            <person name="Lenhard B."/>
            <person name="Roest Crollius H."/>
            <person name="Wincker P."/>
            <person name="Chourrout D."/>
        </authorList>
    </citation>
    <scope>NUCLEOTIDE SEQUENCE [LARGE SCALE GENOMIC DNA]</scope>
</reference>
<accession>E4WQ84</accession>
<dbReference type="Proteomes" id="UP000001307">
    <property type="component" value="Unassembled WGS sequence"/>
</dbReference>
<evidence type="ECO:0000256" key="3">
    <source>
        <dbReference type="SAM" id="MobiDB-lite"/>
    </source>
</evidence>
<keyword evidence="1" id="KW-0853">WD repeat</keyword>
<dbReference type="GO" id="GO:0005774">
    <property type="term" value="C:vacuolar membrane"/>
    <property type="evidence" value="ECO:0007669"/>
    <property type="project" value="TreeGrafter"/>
</dbReference>
<organism evidence="4">
    <name type="scientific">Oikopleura dioica</name>
    <name type="common">Tunicate</name>
    <dbReference type="NCBI Taxonomy" id="34765"/>
    <lineage>
        <taxon>Eukaryota</taxon>
        <taxon>Metazoa</taxon>
        <taxon>Chordata</taxon>
        <taxon>Tunicata</taxon>
        <taxon>Appendicularia</taxon>
        <taxon>Copelata</taxon>
        <taxon>Oikopleuridae</taxon>
        <taxon>Oikopleura</taxon>
    </lineage>
</organism>
<dbReference type="InterPro" id="IPR015943">
    <property type="entry name" value="WD40/YVTN_repeat-like_dom_sf"/>
</dbReference>
<proteinExistence type="predicted"/>
<feature type="compositionally biased region" description="Polar residues" evidence="3">
    <location>
        <begin position="566"/>
        <end position="575"/>
    </location>
</feature>
<dbReference type="InParanoid" id="E4WQ84"/>
<evidence type="ECO:0000313" key="4">
    <source>
        <dbReference type="EMBL" id="CBY20068.1"/>
    </source>
</evidence>
<dbReference type="InterPro" id="IPR001680">
    <property type="entry name" value="WD40_rpt"/>
</dbReference>
<dbReference type="InterPro" id="IPR049567">
    <property type="entry name" value="WDR59-like"/>
</dbReference>
<sequence>MEDFGLHSVVKQYDQNENCQNITPLLSPARISVIGYNPQLKCALLCSKYYYHVLNLAKSLCGNEVPAFDESDICRTANFEHKFDPSVVKFSNEKYSGLFATLCKTEMIEVNQLVSSSNEEGSFSVKRLLADNNRPISHSRYVNDIAWSNKGNKLASVCKDSNLKVWSVTEDSIKLVNRFNTVSQASFVRWDTKENNRLATTIDRQLKFWDLRQLRQACEWFYLDDQRTNNLAKSIDINANYVLSLMTQGGAANKPVLCVHDRRRPLESDTSKRTKKMKLFSTTVPGAREARFSADGKHVLVLVEDGRDSETNFGPMGRSAASSQYKSSSIKIFSIDGAQQSANPNIPKLPITSIHSKSMIINWQQEANGDDGDPRIIGFTKELDCVDRVHQINFHRWRYSLSDDDDDDMFKDIQATSDLGNETLIEHSENTNKSNQLEALLRDLEGEAALIRKSNQYGIQISQEIAKGEVVVKFTTNTGVKVSVEIAEGYPINGTPNLLSAVVPPFSADEQNGFKKDLEQIIKMRIKNKRYVLESIYNKLSEVVRSLRNSASESISSIKSETLRLPTSTSGSSLTRPGPTFSKHEMKNAPFPARCGTCWSSDKLVVWANKKVSLPSEHPIIQSQNFNIKRHSVTAEHGRAAQLQGYTYQYFFNLAQQKLGEATDHSPRSRVPYLRNMGLTRQGSIDGRQVQNLQKYPPLRVEVHSIAPLTNLSRSLAKSYSVPTISENMAIIQPSEIYRLDDVFRIELVKRHLEIAKAHIKNISDESFSYSVIVWSTLRTILQFWQNSIEKSHDVQEENLFHFKFYWLPNARTILEKMIATGDKKIETQTLAVLAAFLSSVPYFEDHATQEINQKSLASLLKLSSTTIQILHAHVRKYSKILNSWNMYFERTKLEKSIFAEKMIQSHLTDKTRLSPSSKELKSSRSFYSDRDRQQKKLTRLLGANPPIENKEESHCPCERCDKCHLLANIKCTICRHDILGLSWCCVKCTHYSHIACQEQWFAQRDRCPNEACFCECRSSSPNDFK</sequence>
<dbReference type="GO" id="GO:1904263">
    <property type="term" value="P:positive regulation of TORC1 signaling"/>
    <property type="evidence" value="ECO:0007669"/>
    <property type="project" value="TreeGrafter"/>
</dbReference>
<feature type="coiled-coil region" evidence="2">
    <location>
        <begin position="427"/>
        <end position="454"/>
    </location>
</feature>
<dbReference type="Gene3D" id="2.130.10.10">
    <property type="entry name" value="YVTN repeat-like/Quinoprotein amine dehydrogenase"/>
    <property type="match status" value="1"/>
</dbReference>